<organism evidence="1 2">
    <name type="scientific">Bradyrhizobium symbiodeficiens</name>
    <dbReference type="NCBI Taxonomy" id="1404367"/>
    <lineage>
        <taxon>Bacteria</taxon>
        <taxon>Pseudomonadati</taxon>
        <taxon>Pseudomonadota</taxon>
        <taxon>Alphaproteobacteria</taxon>
        <taxon>Hyphomicrobiales</taxon>
        <taxon>Nitrobacteraceae</taxon>
        <taxon>Bradyrhizobium</taxon>
    </lineage>
</organism>
<reference evidence="1 2" key="1">
    <citation type="journal article" date="2020" name="Int. J. Syst. Evol. Microbiol.">
        <title>Description and complete genome sequences of Bradyrhizobium symbiodeficiens sp. nov., a non-symbiotic bacterium associated with legumes native to Canada.</title>
        <authorList>
            <person name="Bromfield E.S.P."/>
            <person name="Cloutier S."/>
            <person name="Nguyen H.D.T."/>
        </authorList>
    </citation>
    <scope>NUCLEOTIDE SEQUENCE [LARGE SCALE GENOMIC DNA]</scope>
    <source>
        <strain evidence="1 2">101S1MB</strain>
    </source>
</reference>
<proteinExistence type="predicted"/>
<dbReference type="AlphaFoldDB" id="A0A6G8ZZ75"/>
<evidence type="ECO:0000313" key="1">
    <source>
        <dbReference type="EMBL" id="QIP05522.1"/>
    </source>
</evidence>
<dbReference type="Proteomes" id="UP000500895">
    <property type="component" value="Chromosome"/>
</dbReference>
<dbReference type="RefSeq" id="WP_166466862.1">
    <property type="nucleotide sequence ID" value="NZ_CP050066.2"/>
</dbReference>
<sequence>MHPGVNVYGLLYFDPENDRHVNMSGGQKTIDIYLLCAANCTRLLRDLGVSFTLITNNKALLAERLPSLCISDLEIREYQFTLPVPAGVPFFSAHFKLELCNAFASGDYGEYVALIDLDTLPLQSLPASEHFAAYDISDQIFPRFGRDVVVRDLEALAGRPLPDGRWYGGEFVMGSADQFGALAEFINQCWPRYIENIGGVHHLGDEMVLSAALNLYSEKQRVIDYGASGQIARWWSSRTFNKQATFKNVMNAALLHLPADKPFLAALARYGTDKRSILDAYAKHVRNKLLLRSFIPGYGLFGRLSKRFRPRLS</sequence>
<accession>A0A6G8ZZ75</accession>
<gene>
    <name evidence="1" type="ORF">HAV00_04315</name>
</gene>
<dbReference type="EMBL" id="CP050066">
    <property type="protein sequence ID" value="QIP05522.1"/>
    <property type="molecule type" value="Genomic_DNA"/>
</dbReference>
<evidence type="ECO:0000313" key="2">
    <source>
        <dbReference type="Proteomes" id="UP000500895"/>
    </source>
</evidence>
<protein>
    <submittedName>
        <fullName evidence="1">Uncharacterized protein</fullName>
    </submittedName>
</protein>
<name>A0A6G8ZZ75_9BRAD</name>